<organism evidence="4 5">
    <name type="scientific">Streptodolium elevatio</name>
    <dbReference type="NCBI Taxonomy" id="3157996"/>
    <lineage>
        <taxon>Bacteria</taxon>
        <taxon>Bacillati</taxon>
        <taxon>Actinomycetota</taxon>
        <taxon>Actinomycetes</taxon>
        <taxon>Kitasatosporales</taxon>
        <taxon>Streptomycetaceae</taxon>
        <taxon>Streptodolium</taxon>
    </lineage>
</organism>
<keyword evidence="2" id="KW-1133">Transmembrane helix</keyword>
<dbReference type="InterPro" id="IPR025164">
    <property type="entry name" value="Toastrack_DUF4097"/>
</dbReference>
<evidence type="ECO:0000256" key="2">
    <source>
        <dbReference type="SAM" id="Phobius"/>
    </source>
</evidence>
<keyword evidence="2" id="KW-0472">Membrane</keyword>
<keyword evidence="5" id="KW-1185">Reference proteome</keyword>
<dbReference type="RefSeq" id="WP_358359404.1">
    <property type="nucleotide sequence ID" value="NZ_JBEZFP010000089.1"/>
</dbReference>
<evidence type="ECO:0000313" key="5">
    <source>
        <dbReference type="Proteomes" id="UP001551482"/>
    </source>
</evidence>
<evidence type="ECO:0000256" key="1">
    <source>
        <dbReference type="SAM" id="MobiDB-lite"/>
    </source>
</evidence>
<name>A0ABV3DQD9_9ACTN</name>
<evidence type="ECO:0000259" key="3">
    <source>
        <dbReference type="Pfam" id="PF13349"/>
    </source>
</evidence>
<feature type="domain" description="DUF4097" evidence="3">
    <location>
        <begin position="111"/>
        <end position="245"/>
    </location>
</feature>
<dbReference type="Proteomes" id="UP001551482">
    <property type="component" value="Unassembled WGS sequence"/>
</dbReference>
<gene>
    <name evidence="4" type="ORF">AB0C36_28645</name>
</gene>
<feature type="region of interest" description="Disordered" evidence="1">
    <location>
        <begin position="228"/>
        <end position="283"/>
    </location>
</feature>
<dbReference type="Pfam" id="PF13349">
    <property type="entry name" value="DUF4097"/>
    <property type="match status" value="1"/>
</dbReference>
<accession>A0ABV3DQD9</accession>
<sequence>MPSAARVTLFTVGGAVLAFGVGSVAITGLILVSSHDVWAAEQFEFAGDTLTITSDGGGVHLRPGATAGSVNVDRRTTDSIWGADPEWDMDMTSGTLRLDTNCPPMYSVSCDGDYDVLVPPEVKYVKVRNTNGSVSIDRINALEFDLESDNGSIKVRDASAGKFKLSSDNGSIRVANTWAWGVEATSDNGSINMTLKNAPDWVDASSDNGSLKVYVPADGTKYKLTADSDNGSTNVAEDLKDDSSTRTLDLSSDNGSVTARRSPETGQPWPVTELPGHPAPPTP</sequence>
<comment type="caution">
    <text evidence="4">The sequence shown here is derived from an EMBL/GenBank/DDBJ whole genome shotgun (WGS) entry which is preliminary data.</text>
</comment>
<reference evidence="4 5" key="1">
    <citation type="submission" date="2024-06" db="EMBL/GenBank/DDBJ databases">
        <title>The Natural Products Discovery Center: Release of the First 8490 Sequenced Strains for Exploring Actinobacteria Biosynthetic Diversity.</title>
        <authorList>
            <person name="Kalkreuter E."/>
            <person name="Kautsar S.A."/>
            <person name="Yang D."/>
            <person name="Bader C.D."/>
            <person name="Teijaro C.N."/>
            <person name="Fluegel L."/>
            <person name="Davis C.M."/>
            <person name="Simpson J.R."/>
            <person name="Lauterbach L."/>
            <person name="Steele A.D."/>
            <person name="Gui C."/>
            <person name="Meng S."/>
            <person name="Li G."/>
            <person name="Viehrig K."/>
            <person name="Ye F."/>
            <person name="Su P."/>
            <person name="Kiefer A.F."/>
            <person name="Nichols A."/>
            <person name="Cepeda A.J."/>
            <person name="Yan W."/>
            <person name="Fan B."/>
            <person name="Jiang Y."/>
            <person name="Adhikari A."/>
            <person name="Zheng C.-J."/>
            <person name="Schuster L."/>
            <person name="Cowan T.M."/>
            <person name="Smanski M.J."/>
            <person name="Chevrette M.G."/>
            <person name="De Carvalho L.P.S."/>
            <person name="Shen B."/>
        </authorList>
    </citation>
    <scope>NUCLEOTIDE SEQUENCE [LARGE SCALE GENOMIC DNA]</scope>
    <source>
        <strain evidence="4 5">NPDC048946</strain>
    </source>
</reference>
<proteinExistence type="predicted"/>
<dbReference type="EMBL" id="JBEZFP010000089">
    <property type="protein sequence ID" value="MEU8137467.1"/>
    <property type="molecule type" value="Genomic_DNA"/>
</dbReference>
<keyword evidence="2" id="KW-0812">Transmembrane</keyword>
<protein>
    <submittedName>
        <fullName evidence="4">DUF4097 family beta strand repeat-containing protein</fullName>
    </submittedName>
</protein>
<feature type="transmembrane region" description="Helical" evidence="2">
    <location>
        <begin position="7"/>
        <end position="32"/>
    </location>
</feature>
<evidence type="ECO:0000313" key="4">
    <source>
        <dbReference type="EMBL" id="MEU8137467.1"/>
    </source>
</evidence>